<name>A0A934N5R7_9BACT</name>
<evidence type="ECO:0000313" key="1">
    <source>
        <dbReference type="EMBL" id="MBJ7601670.1"/>
    </source>
</evidence>
<gene>
    <name evidence="1" type="ORF">JF888_00485</name>
</gene>
<dbReference type="EMBL" id="JAEKNQ010000005">
    <property type="protein sequence ID" value="MBJ7601670.1"/>
    <property type="molecule type" value="Genomic_DNA"/>
</dbReference>
<dbReference type="PANTHER" id="PTHR37170">
    <property type="entry name" value="GLUTAREDOXIN-RELATED"/>
    <property type="match status" value="1"/>
</dbReference>
<dbReference type="AlphaFoldDB" id="A0A934N5R7"/>
<dbReference type="PANTHER" id="PTHR37170:SF1">
    <property type="entry name" value="GLUTAREDOXIN-LIKE PROTEIN"/>
    <property type="match status" value="1"/>
</dbReference>
<dbReference type="Gene3D" id="3.40.30.80">
    <property type="match status" value="1"/>
</dbReference>
<organism evidence="1 2">
    <name type="scientific">Candidatus Dormiibacter inghamiae</name>
    <dbReference type="NCBI Taxonomy" id="3127013"/>
    <lineage>
        <taxon>Bacteria</taxon>
        <taxon>Bacillati</taxon>
        <taxon>Candidatus Dormiibacterota</taxon>
        <taxon>Candidatus Dormibacteria</taxon>
        <taxon>Candidatus Dormibacterales</taxon>
        <taxon>Candidatus Dormibacteraceae</taxon>
        <taxon>Candidatus Dormiibacter</taxon>
    </lineage>
</organism>
<dbReference type="SUPFAM" id="SSF52833">
    <property type="entry name" value="Thioredoxin-like"/>
    <property type="match status" value="1"/>
</dbReference>
<protein>
    <recommendedName>
        <fullName evidence="3">Thioredoxin-like fold domain-containing protein</fullName>
    </recommendedName>
</protein>
<dbReference type="Proteomes" id="UP000620075">
    <property type="component" value="Unassembled WGS sequence"/>
</dbReference>
<accession>A0A934N5R7</accession>
<dbReference type="InterPro" id="IPR036249">
    <property type="entry name" value="Thioredoxin-like_sf"/>
</dbReference>
<dbReference type="RefSeq" id="WP_338176023.1">
    <property type="nucleotide sequence ID" value="NZ_JAEKNQ010000005.1"/>
</dbReference>
<comment type="caution">
    <text evidence="1">The sequence shown here is derived from an EMBL/GenBank/DDBJ whole genome shotgun (WGS) entry which is preliminary data.</text>
</comment>
<reference evidence="1 2" key="1">
    <citation type="submission" date="2020-10" db="EMBL/GenBank/DDBJ databases">
        <title>Ca. Dormibacterota MAGs.</title>
        <authorList>
            <person name="Montgomery K."/>
        </authorList>
    </citation>
    <scope>NUCLEOTIDE SEQUENCE [LARGE SCALE GENOMIC DNA]</scope>
    <source>
        <strain evidence="1">SC8811_S16_3</strain>
    </source>
</reference>
<evidence type="ECO:0008006" key="3">
    <source>
        <dbReference type="Google" id="ProtNLM"/>
    </source>
</evidence>
<sequence>MAILNQQLKEQLKRRFSERLRDPVQLTLYTRPGSGRLILPGGLGCATCGDARELADDLAAAAPEQVRLEVVDVSERTELERPVPSLTLGATNGEADQDGGRLGWQGLPAGYEFATVVDAIERVSRSEHGLAEATLDALSELTEPVDLMVFATPT</sequence>
<proteinExistence type="predicted"/>
<evidence type="ECO:0000313" key="2">
    <source>
        <dbReference type="Proteomes" id="UP000620075"/>
    </source>
</evidence>